<evidence type="ECO:0000256" key="1">
    <source>
        <dbReference type="SAM" id="MobiDB-lite"/>
    </source>
</evidence>
<evidence type="ECO:0000313" key="5">
    <source>
        <dbReference type="Proteomes" id="UP000239563"/>
    </source>
</evidence>
<proteinExistence type="predicted"/>
<keyword evidence="2" id="KW-0472">Membrane</keyword>
<feature type="transmembrane region" description="Helical" evidence="2">
    <location>
        <begin position="724"/>
        <end position="744"/>
    </location>
</feature>
<feature type="compositionally biased region" description="Polar residues" evidence="1">
    <location>
        <begin position="272"/>
        <end position="285"/>
    </location>
</feature>
<feature type="region of interest" description="Disordered" evidence="1">
    <location>
        <begin position="1"/>
        <end position="54"/>
    </location>
</feature>
<feature type="compositionally biased region" description="Low complexity" evidence="1">
    <location>
        <begin position="395"/>
        <end position="406"/>
    </location>
</feature>
<feature type="region of interest" description="Disordered" evidence="1">
    <location>
        <begin position="924"/>
        <end position="952"/>
    </location>
</feature>
<feature type="compositionally biased region" description="Low complexity" evidence="1">
    <location>
        <begin position="934"/>
        <end position="946"/>
    </location>
</feature>
<evidence type="ECO:0000259" key="3">
    <source>
        <dbReference type="PROSITE" id="PS50888"/>
    </source>
</evidence>
<dbReference type="PANTHER" id="PTHR47336:SF2">
    <property type="entry name" value="TRANSCRIPTION FACTOR HMS1-RELATED"/>
    <property type="match status" value="1"/>
</dbReference>
<organism evidence="4 5">
    <name type="scientific">Sporisorium reilianum f. sp. reilianum</name>
    <dbReference type="NCBI Taxonomy" id="72559"/>
    <lineage>
        <taxon>Eukaryota</taxon>
        <taxon>Fungi</taxon>
        <taxon>Dikarya</taxon>
        <taxon>Basidiomycota</taxon>
        <taxon>Ustilaginomycotina</taxon>
        <taxon>Ustilaginomycetes</taxon>
        <taxon>Ustilaginales</taxon>
        <taxon>Ustilaginaceae</taxon>
        <taxon>Sporisorium</taxon>
    </lineage>
</organism>
<dbReference type="InterPro" id="IPR052099">
    <property type="entry name" value="Regulatory_TF_Diverse"/>
</dbReference>
<reference evidence="4 5" key="1">
    <citation type="submission" date="2017-02" db="EMBL/GenBank/DDBJ databases">
        <authorList>
            <person name="Peterson S.W."/>
        </authorList>
    </citation>
    <scope>NUCLEOTIDE SEQUENCE [LARGE SCALE GENOMIC DNA]</scope>
    <source>
        <strain evidence="4 5">SRS1_H2-8</strain>
    </source>
</reference>
<feature type="compositionally biased region" description="Polar residues" evidence="1">
    <location>
        <begin position="226"/>
        <end position="236"/>
    </location>
</feature>
<feature type="compositionally biased region" description="Polar residues" evidence="1">
    <location>
        <begin position="407"/>
        <end position="418"/>
    </location>
</feature>
<dbReference type="PANTHER" id="PTHR47336">
    <property type="entry name" value="TRANSCRIPTION FACTOR HMS1-RELATED"/>
    <property type="match status" value="1"/>
</dbReference>
<dbReference type="InterPro" id="IPR011598">
    <property type="entry name" value="bHLH_dom"/>
</dbReference>
<dbReference type="InterPro" id="IPR036638">
    <property type="entry name" value="HLH_DNA-bd_sf"/>
</dbReference>
<feature type="compositionally biased region" description="Low complexity" evidence="1">
    <location>
        <begin position="40"/>
        <end position="54"/>
    </location>
</feature>
<gene>
    <name evidence="4" type="ORF">SRS1_16053</name>
</gene>
<feature type="compositionally biased region" description="Basic and acidic residues" evidence="1">
    <location>
        <begin position="306"/>
        <end position="315"/>
    </location>
</feature>
<evidence type="ECO:0000256" key="2">
    <source>
        <dbReference type="SAM" id="Phobius"/>
    </source>
</evidence>
<feature type="domain" description="BHLH" evidence="3">
    <location>
        <begin position="430"/>
        <end position="509"/>
    </location>
</feature>
<accession>A0A2N8UKB4</accession>
<dbReference type="Proteomes" id="UP000239563">
    <property type="component" value="Chromosome XVI"/>
</dbReference>
<dbReference type="GO" id="GO:0046983">
    <property type="term" value="F:protein dimerization activity"/>
    <property type="evidence" value="ECO:0007669"/>
    <property type="project" value="InterPro"/>
</dbReference>
<sequence>MYSTPIHNGGPNVSPPQHQYQQQQQQQQQYQQHAHRSRQQESLEGQLQHLQQQQQQQQQAQLEAMRILQQQHMLPNIVAPKQEDLALAHNQPSGPWSSEDYDSMMRTILDATLPSDHFSDLEAPASLASFSASYAGSFVSGSSDSGASPNAINDLVYGAASFPTPPDSDIGSSARNFSFSLAPNNGAAISPDGSFDLSNASYAHSYSGSDTTSPYAHNFNLQASSSTSPFGLQSAQLPPASLPANGPSPSASASQQWNANFLAPNAAGLQPSPASHVTPPQSTEPAPSVVVGPSNTANGAGRKRRAADAKAEPKKAAASAAPKTEPADDTRKTKKVKPTVLSTPSVELKPASSSSAAPITSLSSKLPHMEVGSNATALAAIERLKAKRLQESQAAAQAAREAQATQGTSLPSALPTTTDKAHLDPATRQQKKVAHNAIERRYRNNINDRIAALRRAVPALREIRPRTTPSGRRSRKAQQEEDLVDGVPAATKLNKATILGKASDYIKYLKSRELRLTSEVAGLRELVRSLEGGEELLELWEAEMDKVVAEQEALVAAAAAREEEEAEQEHAAGNAGADDDDDDDDDEEADDDDDEADTAESSYASASSSSPPSARSRTGSKAGRGRRSGIGGALSSVASSRYMLATFLGISFIGSGTEFALDATASDASQAVARPATGKVMVGAGRQLLKRSATYMAPATSLAQDSHVYDDVPTHALAFEVLRIVSFAFCFLFLVWPLFARLFASRSTSLAGRISDADEEADENQSSHTRKLRQALSKGEIDVAAYNKAVRGRVAAPTSAVLAVPSVALAASRLALSRMSRVNKLLPAQSIAVEDAAALARLLEVETLCEGKSQRSWLLRLDTALRLANSKHVRGGRDVTATRDPIVATPRLKATLALSLARLGEGVDAVQDLADQLRTDARSSLRDSAAGKTSLSSEADAASPSASDKDESLVESQDASWLSRVLSLDLDTALDLLASASSSADPRNCDFSAVLAIADVYYTARLTAVWNRLLASLVHASCPSSAGASPSSLVREFVSLQARQRLDLDIVGDADKRKELHAEITTLARTAPPTARAWQMAQVTLATWSAVLGNVALARHVASILREHPLSVEGNVKLASVDALHSFVAMDSSLDSSLVTGAAHDELDAKANLFLGWLRFLRTYADARTDIKTLHAATLHVRKLVAAVTTPAVAVAVLHSAEEDASDDEVEASLDLVTDLCTALGRRINRLPHSTASAGSAAKLIGDAADDDRDSGIEV</sequence>
<keyword evidence="2" id="KW-0812">Transmembrane</keyword>
<dbReference type="EMBL" id="LT795069">
    <property type="protein sequence ID" value="SJX65228.1"/>
    <property type="molecule type" value="Genomic_DNA"/>
</dbReference>
<dbReference type="SMART" id="SM00353">
    <property type="entry name" value="HLH"/>
    <property type="match status" value="1"/>
</dbReference>
<name>A0A2N8UKB4_9BASI</name>
<feature type="compositionally biased region" description="Low complexity" evidence="1">
    <location>
        <begin position="17"/>
        <end position="32"/>
    </location>
</feature>
<feature type="region of interest" description="Disordered" evidence="1">
    <location>
        <begin position="226"/>
        <end position="359"/>
    </location>
</feature>
<feature type="compositionally biased region" description="Low complexity" evidence="1">
    <location>
        <begin position="237"/>
        <end position="259"/>
    </location>
</feature>
<protein>
    <recommendedName>
        <fullName evidence="3">BHLH domain-containing protein</fullName>
    </recommendedName>
</protein>
<dbReference type="PROSITE" id="PS50888">
    <property type="entry name" value="BHLH"/>
    <property type="match status" value="1"/>
</dbReference>
<dbReference type="Gene3D" id="4.10.280.10">
    <property type="entry name" value="Helix-loop-helix DNA-binding domain"/>
    <property type="match status" value="1"/>
</dbReference>
<keyword evidence="2" id="KW-1133">Transmembrane helix</keyword>
<feature type="compositionally biased region" description="Low complexity" evidence="1">
    <location>
        <begin position="599"/>
        <end position="621"/>
    </location>
</feature>
<dbReference type="AlphaFoldDB" id="A0A2N8UKB4"/>
<evidence type="ECO:0000313" key="4">
    <source>
        <dbReference type="EMBL" id="SJX65228.1"/>
    </source>
</evidence>
<dbReference type="SUPFAM" id="SSF47459">
    <property type="entry name" value="HLH, helix-loop-helix DNA-binding domain"/>
    <property type="match status" value="1"/>
</dbReference>
<feature type="compositionally biased region" description="Acidic residues" evidence="1">
    <location>
        <begin position="577"/>
        <end position="598"/>
    </location>
</feature>
<dbReference type="Pfam" id="PF00010">
    <property type="entry name" value="HLH"/>
    <property type="match status" value="1"/>
</dbReference>
<feature type="region of interest" description="Disordered" evidence="1">
    <location>
        <begin position="395"/>
        <end position="438"/>
    </location>
</feature>
<feature type="region of interest" description="Disordered" evidence="1">
    <location>
        <begin position="557"/>
        <end position="628"/>
    </location>
</feature>